<evidence type="ECO:0000313" key="4">
    <source>
        <dbReference type="Proteomes" id="UP001320154"/>
    </source>
</evidence>
<feature type="domain" description="DUF1468" evidence="2">
    <location>
        <begin position="10"/>
        <end position="149"/>
    </location>
</feature>
<dbReference type="InterPro" id="IPR009936">
    <property type="entry name" value="DUF1468"/>
</dbReference>
<gene>
    <name evidence="3" type="ORF">HOP60_09240</name>
</gene>
<evidence type="ECO:0000256" key="1">
    <source>
        <dbReference type="SAM" id="Phobius"/>
    </source>
</evidence>
<dbReference type="Pfam" id="PF07331">
    <property type="entry name" value="TctB"/>
    <property type="match status" value="1"/>
</dbReference>
<evidence type="ECO:0000259" key="2">
    <source>
        <dbReference type="Pfam" id="PF07331"/>
    </source>
</evidence>
<keyword evidence="1" id="KW-0812">Transmembrane</keyword>
<name>A0ABS9B4M4_9GAMM</name>
<keyword evidence="4" id="KW-1185">Reference proteome</keyword>
<dbReference type="Proteomes" id="UP001320154">
    <property type="component" value="Unassembled WGS sequence"/>
</dbReference>
<proteinExistence type="predicted"/>
<feature type="transmembrane region" description="Helical" evidence="1">
    <location>
        <begin position="126"/>
        <end position="145"/>
    </location>
</feature>
<dbReference type="EMBL" id="JABFTQ010000005">
    <property type="protein sequence ID" value="MCE8046917.1"/>
    <property type="molecule type" value="Genomic_DNA"/>
</dbReference>
<comment type="caution">
    <text evidence="3">The sequence shown here is derived from an EMBL/GenBank/DDBJ whole genome shotgun (WGS) entry which is preliminary data.</text>
</comment>
<accession>A0ABS9B4M4</accession>
<keyword evidence="1" id="KW-0472">Membrane</keyword>
<reference evidence="3 4" key="1">
    <citation type="journal article" date="2021" name="Front. Microbiol.">
        <title>Aerobic Denitrification and Heterotrophic Sulfur Oxidation in the Genus Halomonas Revealed by Six Novel Species Characterizations and Genome-Based Analysis.</title>
        <authorList>
            <person name="Wang L."/>
            <person name="Shao Z."/>
        </authorList>
    </citation>
    <scope>NUCLEOTIDE SEQUENCE [LARGE SCALE GENOMIC DNA]</scope>
    <source>
        <strain evidence="3 4">MCCC 1A05748</strain>
    </source>
</reference>
<keyword evidence="1" id="KW-1133">Transmembrane helix</keyword>
<feature type="transmembrane region" description="Helical" evidence="1">
    <location>
        <begin position="79"/>
        <end position="106"/>
    </location>
</feature>
<organism evidence="3 4">
    <name type="scientific">Billgrantia desiderata</name>
    <dbReference type="NCBI Taxonomy" id="52021"/>
    <lineage>
        <taxon>Bacteria</taxon>
        <taxon>Pseudomonadati</taxon>
        <taxon>Pseudomonadota</taxon>
        <taxon>Gammaproteobacteria</taxon>
        <taxon>Oceanospirillales</taxon>
        <taxon>Halomonadaceae</taxon>
        <taxon>Billgrantia</taxon>
    </lineage>
</organism>
<protein>
    <submittedName>
        <fullName evidence="3">Tripartite tricarboxylate transporter TctB family protein</fullName>
    </submittedName>
</protein>
<evidence type="ECO:0000313" key="3">
    <source>
        <dbReference type="EMBL" id="MCE8046917.1"/>
    </source>
</evidence>
<feature type="transmembrane region" description="Helical" evidence="1">
    <location>
        <begin position="39"/>
        <end position="58"/>
    </location>
</feature>
<sequence length="150" mass="16567">MPTMIIDKLFALLLLCLGFYISWQGVGYGHIVNNVPGPGFFPIIVGGMLVVSSVSVIYQSLKKDGFKGVKLEVKEVLQVIAVVSSLALFIVLSQFVGMLISSIVYMLLCGFSIRLSVKDKSFNWKILILSLVVTYACYLIFSKLLRVPLI</sequence>
<dbReference type="RefSeq" id="WP_234250367.1">
    <property type="nucleotide sequence ID" value="NZ_JABFTQ010000005.1"/>
</dbReference>